<evidence type="ECO:0000313" key="3">
    <source>
        <dbReference type="EMBL" id="KHL25322.1"/>
    </source>
</evidence>
<dbReference type="InterPro" id="IPR050266">
    <property type="entry name" value="AB_hydrolase_sf"/>
</dbReference>
<dbReference type="GO" id="GO:0016020">
    <property type="term" value="C:membrane"/>
    <property type="evidence" value="ECO:0007669"/>
    <property type="project" value="TreeGrafter"/>
</dbReference>
<dbReference type="SUPFAM" id="SSF53474">
    <property type="entry name" value="alpha/beta-Hydrolases"/>
    <property type="match status" value="1"/>
</dbReference>
<dbReference type="OrthoDB" id="9804723at2"/>
<dbReference type="RefSeq" id="WP_039093583.1">
    <property type="nucleotide sequence ID" value="NZ_JTDN01000001.1"/>
</dbReference>
<keyword evidence="1" id="KW-0732">Signal</keyword>
<evidence type="ECO:0000313" key="4">
    <source>
        <dbReference type="Proteomes" id="UP000030988"/>
    </source>
</evidence>
<feature type="signal peptide" evidence="1">
    <location>
        <begin position="1"/>
        <end position="19"/>
    </location>
</feature>
<dbReference type="InterPro" id="IPR029058">
    <property type="entry name" value="AB_hydrolase_fold"/>
</dbReference>
<dbReference type="GO" id="GO:0046464">
    <property type="term" value="P:acylglycerol catabolic process"/>
    <property type="evidence" value="ECO:0007669"/>
    <property type="project" value="TreeGrafter"/>
</dbReference>
<dbReference type="Gene3D" id="3.40.50.1820">
    <property type="entry name" value="alpha/beta hydrolase"/>
    <property type="match status" value="1"/>
</dbReference>
<dbReference type="PRINTS" id="PR00111">
    <property type="entry name" value="ABHYDROLASE"/>
</dbReference>
<dbReference type="GO" id="GO:0047372">
    <property type="term" value="F:monoacylglycerol lipase activity"/>
    <property type="evidence" value="ECO:0007669"/>
    <property type="project" value="TreeGrafter"/>
</dbReference>
<feature type="domain" description="AB hydrolase-1" evidence="2">
    <location>
        <begin position="67"/>
        <end position="272"/>
    </location>
</feature>
<accession>A0A0B2BZ80</accession>
<evidence type="ECO:0000259" key="2">
    <source>
        <dbReference type="Pfam" id="PF00561"/>
    </source>
</evidence>
<dbReference type="STRING" id="1572751.PK98_00890"/>
<feature type="chain" id="PRO_5002067844" evidence="1">
    <location>
        <begin position="20"/>
        <end position="331"/>
    </location>
</feature>
<dbReference type="PANTHER" id="PTHR43798:SF33">
    <property type="entry name" value="HYDROLASE, PUTATIVE (AFU_ORTHOLOGUE AFUA_2G14860)-RELATED"/>
    <property type="match status" value="1"/>
</dbReference>
<dbReference type="PANTHER" id="PTHR43798">
    <property type="entry name" value="MONOACYLGLYCEROL LIPASE"/>
    <property type="match status" value="1"/>
</dbReference>
<dbReference type="Pfam" id="PF00561">
    <property type="entry name" value="Abhydrolase_1"/>
    <property type="match status" value="1"/>
</dbReference>
<dbReference type="InterPro" id="IPR000639">
    <property type="entry name" value="Epox_hydrolase-like"/>
</dbReference>
<protein>
    <submittedName>
        <fullName evidence="3">Alpha/beta hydrolase</fullName>
    </submittedName>
</protein>
<evidence type="ECO:0000256" key="1">
    <source>
        <dbReference type="SAM" id="SignalP"/>
    </source>
</evidence>
<proteinExistence type="predicted"/>
<organism evidence="3 4">
    <name type="scientific">Croceibacterium mercuriale</name>
    <dbReference type="NCBI Taxonomy" id="1572751"/>
    <lineage>
        <taxon>Bacteria</taxon>
        <taxon>Pseudomonadati</taxon>
        <taxon>Pseudomonadota</taxon>
        <taxon>Alphaproteobacteria</taxon>
        <taxon>Sphingomonadales</taxon>
        <taxon>Erythrobacteraceae</taxon>
        <taxon>Croceibacterium</taxon>
    </lineage>
</organism>
<dbReference type="EMBL" id="JTDN01000001">
    <property type="protein sequence ID" value="KHL25322.1"/>
    <property type="molecule type" value="Genomic_DNA"/>
</dbReference>
<dbReference type="InterPro" id="IPR000073">
    <property type="entry name" value="AB_hydrolase_1"/>
</dbReference>
<keyword evidence="3" id="KW-0378">Hydrolase</keyword>
<comment type="caution">
    <text evidence="3">The sequence shown here is derived from an EMBL/GenBank/DDBJ whole genome shotgun (WGS) entry which is preliminary data.</text>
</comment>
<reference evidence="3 4" key="1">
    <citation type="submission" date="2014-11" db="EMBL/GenBank/DDBJ databases">
        <title>Draft genome sequence of Kirrobacter mercurialis.</title>
        <authorList>
            <person name="Coil D.A."/>
            <person name="Eisen J.A."/>
        </authorList>
    </citation>
    <scope>NUCLEOTIDE SEQUENCE [LARGE SCALE GENOMIC DNA]</scope>
    <source>
        <strain evidence="3 4">Coronado</strain>
    </source>
</reference>
<dbReference type="PRINTS" id="PR00412">
    <property type="entry name" value="EPOXHYDRLASE"/>
</dbReference>
<gene>
    <name evidence="3" type="ORF">PK98_00890</name>
</gene>
<sequence>MKRLAFALACLALPAAAPAQETMPLGQDLERFDYGAPVHWFEAEAQGHKVRMAWLDFPPAGQARVETLVLLHGKNFCAGTWVETARALSAQGWRVIVPDQIGFCKSSKPAGFQYSFAQLATLTRDLLQQAGVERPVLVGHSTGGMLALHHALLFPDQVKRLVLVNPLGLNDPIAEGAPYAPPGALLAEEAKTDAASIRAYQQRVYYGGDWTPEYQRWVDMLAGQYATGGGDRVRDAQARLSDMIQTQPTAHRLEQVTVPVTLIIGQEDLTAFRGNTAPDGVTIATVPQAAEAALKRFPRADLVEMAGVGHSPMVQRPEEFQWLLSEVLARQ</sequence>
<keyword evidence="4" id="KW-1185">Reference proteome</keyword>
<name>A0A0B2BZ80_9SPHN</name>
<dbReference type="AlphaFoldDB" id="A0A0B2BZ80"/>
<dbReference type="Proteomes" id="UP000030988">
    <property type="component" value="Unassembled WGS sequence"/>
</dbReference>